<keyword evidence="3" id="KW-1185">Reference proteome</keyword>
<name>A0ABY9TUM9_9GAMM</name>
<sequence>MQQVYLDVSELEPPEPMTEIITALARLKVNEYLLVFHRREPFPLYEKLAAAGWAFQCKKLTDQQFQIFIYRATDQSKFSQQLLNKTDQPTSDLQ</sequence>
<gene>
    <name evidence="2" type="ORF">RGQ13_18280</name>
</gene>
<proteinExistence type="predicted"/>
<dbReference type="Proteomes" id="UP001258994">
    <property type="component" value="Chromosome"/>
</dbReference>
<reference evidence="3" key="1">
    <citation type="submission" date="2023-09" db="EMBL/GenBank/DDBJ databases">
        <authorList>
            <person name="Li S."/>
            <person name="Li X."/>
            <person name="Zhang C."/>
            <person name="Zhao Z."/>
        </authorList>
    </citation>
    <scope>NUCLEOTIDE SEQUENCE [LARGE SCALE GENOMIC DNA]</scope>
    <source>
        <strain evidence="3">SQ149</strain>
    </source>
</reference>
<organism evidence="2 3">
    <name type="scientific">Thalassotalea psychrophila</name>
    <dbReference type="NCBI Taxonomy" id="3065647"/>
    <lineage>
        <taxon>Bacteria</taxon>
        <taxon>Pseudomonadati</taxon>
        <taxon>Pseudomonadota</taxon>
        <taxon>Gammaproteobacteria</taxon>
        <taxon>Alteromonadales</taxon>
        <taxon>Colwelliaceae</taxon>
        <taxon>Thalassotalea</taxon>
    </lineage>
</organism>
<evidence type="ECO:0000313" key="3">
    <source>
        <dbReference type="Proteomes" id="UP001258994"/>
    </source>
</evidence>
<protein>
    <submittedName>
        <fullName evidence="2">DUF2249 domain-containing protein</fullName>
    </submittedName>
</protein>
<dbReference type="EMBL" id="CP134145">
    <property type="protein sequence ID" value="WNC72043.1"/>
    <property type="molecule type" value="Genomic_DNA"/>
</dbReference>
<feature type="domain" description="DUF2249" evidence="1">
    <location>
        <begin position="6"/>
        <end position="70"/>
    </location>
</feature>
<dbReference type="Pfam" id="PF10006">
    <property type="entry name" value="DUF2249"/>
    <property type="match status" value="1"/>
</dbReference>
<evidence type="ECO:0000259" key="1">
    <source>
        <dbReference type="Pfam" id="PF10006"/>
    </source>
</evidence>
<dbReference type="InterPro" id="IPR036868">
    <property type="entry name" value="TusA-like_sf"/>
</dbReference>
<dbReference type="RefSeq" id="WP_348391163.1">
    <property type="nucleotide sequence ID" value="NZ_CP134145.1"/>
</dbReference>
<dbReference type="SUPFAM" id="SSF64307">
    <property type="entry name" value="SirA-like"/>
    <property type="match status" value="1"/>
</dbReference>
<accession>A0ABY9TUM9</accession>
<evidence type="ECO:0000313" key="2">
    <source>
        <dbReference type="EMBL" id="WNC72043.1"/>
    </source>
</evidence>
<dbReference type="InterPro" id="IPR018720">
    <property type="entry name" value="DUF2249"/>
</dbReference>